<gene>
    <name evidence="4" type="ORF">HDA32_003200</name>
</gene>
<feature type="domain" description="DesT tetracyclin repressor-like C-terminal" evidence="3">
    <location>
        <begin position="32"/>
        <end position="145"/>
    </location>
</feature>
<name>A0A852U275_9ACTN</name>
<keyword evidence="5" id="KW-1185">Reference proteome</keyword>
<evidence type="ECO:0000259" key="3">
    <source>
        <dbReference type="Pfam" id="PF21943"/>
    </source>
</evidence>
<keyword evidence="2" id="KW-0804">Transcription</keyword>
<evidence type="ECO:0000313" key="4">
    <source>
        <dbReference type="EMBL" id="NYE48080.1"/>
    </source>
</evidence>
<evidence type="ECO:0000313" key="5">
    <source>
        <dbReference type="Proteomes" id="UP000589036"/>
    </source>
</evidence>
<dbReference type="SUPFAM" id="SSF48498">
    <property type="entry name" value="Tetracyclin repressor-like, C-terminal domain"/>
    <property type="match status" value="1"/>
</dbReference>
<keyword evidence="1" id="KW-0805">Transcription regulation</keyword>
<accession>A0A852U275</accession>
<dbReference type="Pfam" id="PF21943">
    <property type="entry name" value="TetR_C_46"/>
    <property type="match status" value="1"/>
</dbReference>
<sequence>MWCTVLAAGRAAIGRGHAVAGVRGAMDDAVAPERRLWEGLRSFFHFVAEHRDSWAVLYQQARVSGEPFSSDVVRARRRVMEEVDALAVRATTLPCGRRVISAKDADVVAHVVVGAADSLTDWLLDHPEESPETLALRVMNLAWVGMQRLIEGDVWRP</sequence>
<dbReference type="Proteomes" id="UP000589036">
    <property type="component" value="Unassembled WGS sequence"/>
</dbReference>
<dbReference type="Gene3D" id="1.10.357.10">
    <property type="entry name" value="Tetracycline Repressor, domain 2"/>
    <property type="match status" value="1"/>
</dbReference>
<organism evidence="4 5">
    <name type="scientific">Spinactinospora alkalitolerans</name>
    <dbReference type="NCBI Taxonomy" id="687207"/>
    <lineage>
        <taxon>Bacteria</taxon>
        <taxon>Bacillati</taxon>
        <taxon>Actinomycetota</taxon>
        <taxon>Actinomycetes</taxon>
        <taxon>Streptosporangiales</taxon>
        <taxon>Nocardiopsidaceae</taxon>
        <taxon>Spinactinospora</taxon>
    </lineage>
</organism>
<protein>
    <submittedName>
        <fullName evidence="4">AcrR family transcriptional regulator</fullName>
    </submittedName>
</protein>
<dbReference type="EMBL" id="JACCCC010000001">
    <property type="protein sequence ID" value="NYE48080.1"/>
    <property type="molecule type" value="Genomic_DNA"/>
</dbReference>
<dbReference type="AlphaFoldDB" id="A0A852U275"/>
<comment type="caution">
    <text evidence="4">The sequence shown here is derived from an EMBL/GenBank/DDBJ whole genome shotgun (WGS) entry which is preliminary data.</text>
</comment>
<dbReference type="InterPro" id="IPR036271">
    <property type="entry name" value="Tet_transcr_reg_TetR-rel_C_sf"/>
</dbReference>
<evidence type="ECO:0000256" key="1">
    <source>
        <dbReference type="ARBA" id="ARBA00023015"/>
    </source>
</evidence>
<dbReference type="RefSeq" id="WP_179643929.1">
    <property type="nucleotide sequence ID" value="NZ_BAAAYY010000016.1"/>
</dbReference>
<dbReference type="InterPro" id="IPR054129">
    <property type="entry name" value="DesT_TetR_C"/>
</dbReference>
<reference evidence="4 5" key="1">
    <citation type="submission" date="2020-07" db="EMBL/GenBank/DDBJ databases">
        <title>Sequencing the genomes of 1000 actinobacteria strains.</title>
        <authorList>
            <person name="Klenk H.-P."/>
        </authorList>
    </citation>
    <scope>NUCLEOTIDE SEQUENCE [LARGE SCALE GENOMIC DNA]</scope>
    <source>
        <strain evidence="4 5">CXB654</strain>
    </source>
</reference>
<proteinExistence type="predicted"/>
<evidence type="ECO:0000256" key="2">
    <source>
        <dbReference type="ARBA" id="ARBA00023163"/>
    </source>
</evidence>